<evidence type="ECO:0000313" key="2">
    <source>
        <dbReference type="EMBL" id="SFV37685.1"/>
    </source>
</evidence>
<keyword evidence="1" id="KW-0812">Transmembrane</keyword>
<keyword evidence="1" id="KW-1133">Transmembrane helix</keyword>
<evidence type="ECO:0000313" key="3">
    <source>
        <dbReference type="Proteomes" id="UP000199423"/>
    </source>
</evidence>
<gene>
    <name evidence="2" type="ORF">SAMN04488557_3288</name>
</gene>
<accession>A0A1I7NST8</accession>
<sequence length="199" mass="21731">MSKVPREDADETDTRMSPDPFAAVLPALAALGAVASIAAINWSGEGKLATRTRTKRKTSAAVRDLETCCIGLVEIFRRFQRHPRVFAGEGGQASAPLKFGVHGQRIRADAQRLYLQLMNDIASMLVLAAQNAFDVMTAIEDGDIDAPEEIFFGFGEQQERLNEIIQSRVPLRVAVDTGAEIADQLTALVRELKKHQKAG</sequence>
<dbReference type="EMBL" id="FPCH01000003">
    <property type="protein sequence ID" value="SFV37685.1"/>
    <property type="molecule type" value="Genomic_DNA"/>
</dbReference>
<dbReference type="OrthoDB" id="7932394at2"/>
<keyword evidence="3" id="KW-1185">Reference proteome</keyword>
<proteinExistence type="predicted"/>
<dbReference type="STRING" id="51670.SAMN04488557_3288"/>
<evidence type="ECO:0000256" key="1">
    <source>
        <dbReference type="SAM" id="Phobius"/>
    </source>
</evidence>
<feature type="transmembrane region" description="Helical" evidence="1">
    <location>
        <begin position="20"/>
        <end position="43"/>
    </location>
</feature>
<keyword evidence="1" id="KW-0472">Membrane</keyword>
<name>A0A1I7NST8_9HYPH</name>
<dbReference type="AlphaFoldDB" id="A0A1I7NST8"/>
<dbReference type="Proteomes" id="UP000199423">
    <property type="component" value="Unassembled WGS sequence"/>
</dbReference>
<dbReference type="RefSeq" id="WP_092868780.1">
    <property type="nucleotide sequence ID" value="NZ_FPCH01000003.1"/>
</dbReference>
<organism evidence="2 3">
    <name type="scientific">Hyphomicrobium facile</name>
    <dbReference type="NCBI Taxonomy" id="51670"/>
    <lineage>
        <taxon>Bacteria</taxon>
        <taxon>Pseudomonadati</taxon>
        <taxon>Pseudomonadota</taxon>
        <taxon>Alphaproteobacteria</taxon>
        <taxon>Hyphomicrobiales</taxon>
        <taxon>Hyphomicrobiaceae</taxon>
        <taxon>Hyphomicrobium</taxon>
    </lineage>
</organism>
<protein>
    <submittedName>
        <fullName evidence="2">Uncharacterized protein</fullName>
    </submittedName>
</protein>
<reference evidence="3" key="1">
    <citation type="submission" date="2016-10" db="EMBL/GenBank/DDBJ databases">
        <authorList>
            <person name="Varghese N."/>
            <person name="Submissions S."/>
        </authorList>
    </citation>
    <scope>NUCLEOTIDE SEQUENCE [LARGE SCALE GENOMIC DNA]</scope>
    <source>
        <strain evidence="3">DSM 1565</strain>
    </source>
</reference>